<dbReference type="InterPro" id="IPR042267">
    <property type="entry name" value="VTC_sf"/>
</dbReference>
<proteinExistence type="predicted"/>
<dbReference type="InterPro" id="IPR018966">
    <property type="entry name" value="VTC_domain"/>
</dbReference>
<name>A0A381UD27_9ZZZZ</name>
<dbReference type="EMBL" id="UINC01006127">
    <property type="protein sequence ID" value="SVA25651.1"/>
    <property type="molecule type" value="Genomic_DNA"/>
</dbReference>
<protein>
    <recommendedName>
        <fullName evidence="1">VTC domain-containing protein</fullName>
    </recommendedName>
</protein>
<accession>A0A381UD27</accession>
<gene>
    <name evidence="2" type="ORF">METZ01_LOCUS78505</name>
</gene>
<organism evidence="2">
    <name type="scientific">marine metagenome</name>
    <dbReference type="NCBI Taxonomy" id="408172"/>
    <lineage>
        <taxon>unclassified sequences</taxon>
        <taxon>metagenomes</taxon>
        <taxon>ecological metagenomes</taxon>
    </lineage>
</organism>
<dbReference type="CDD" id="cd07750">
    <property type="entry name" value="PolyPPase_VTC_like"/>
    <property type="match status" value="1"/>
</dbReference>
<feature type="domain" description="VTC" evidence="1">
    <location>
        <begin position="2"/>
        <end position="214"/>
    </location>
</feature>
<dbReference type="Pfam" id="PF09359">
    <property type="entry name" value="VTC"/>
    <property type="match status" value="1"/>
</dbReference>
<dbReference type="AlphaFoldDB" id="A0A381UD27"/>
<evidence type="ECO:0000259" key="1">
    <source>
        <dbReference type="Pfam" id="PF09359"/>
    </source>
</evidence>
<reference evidence="2" key="1">
    <citation type="submission" date="2018-05" db="EMBL/GenBank/DDBJ databases">
        <authorList>
            <person name="Lanie J.A."/>
            <person name="Ng W.-L."/>
            <person name="Kazmierczak K.M."/>
            <person name="Andrzejewski T.M."/>
            <person name="Davidsen T.M."/>
            <person name="Wayne K.J."/>
            <person name="Tettelin H."/>
            <person name="Glass J.I."/>
            <person name="Rusch D."/>
            <person name="Podicherti R."/>
            <person name="Tsui H.-C.T."/>
            <person name="Winkler M.E."/>
        </authorList>
    </citation>
    <scope>NUCLEOTIDE SEQUENCE</scope>
</reference>
<dbReference type="GO" id="GO:0006799">
    <property type="term" value="P:polyphosphate biosynthetic process"/>
    <property type="evidence" value="ECO:0007669"/>
    <property type="project" value="UniProtKB-ARBA"/>
</dbReference>
<dbReference type="Gene3D" id="3.20.100.30">
    <property type="entry name" value="VTC, catalytic tunnel domain"/>
    <property type="match status" value="1"/>
</dbReference>
<evidence type="ECO:0000313" key="2">
    <source>
        <dbReference type="EMBL" id="SVA25651.1"/>
    </source>
</evidence>
<sequence length="220" mass="26518">METKYTAPELEYHRLLHWVQHHSHGFFAHYPDRIVNNIYFDSQDYSSFWETLSGLSSRTKVRYRWYGESFFSKEGTLEFKNRKNQYTWKDSYKVSIDLLNKNTNWDTFFKRLKGSLSHEACCRFQENPLPVLINSYKRNYFINRDHTIRITLDARLKIFDQRYSSFPNLTRKAILPPPVILELKFNEKKREQISQIFRDMPVSMSRNSKYVFGVRGIRGD</sequence>